<gene>
    <name evidence="1" type="ORF">AOQ84DRAFT_289361</name>
</gene>
<dbReference type="Proteomes" id="UP000250140">
    <property type="component" value="Unassembled WGS sequence"/>
</dbReference>
<protein>
    <recommendedName>
        <fullName evidence="3">Nucleoside-diphosphate-sugar epimerase</fullName>
    </recommendedName>
</protein>
<dbReference type="PANTHER" id="PTHR14097">
    <property type="entry name" value="OXIDOREDUCTASE HTATIP2"/>
    <property type="match status" value="1"/>
</dbReference>
<reference evidence="1 2" key="1">
    <citation type="journal article" date="2016" name="Nat. Commun.">
        <title>Ectomycorrhizal ecology is imprinted in the genome of the dominant symbiotic fungus Cenococcum geophilum.</title>
        <authorList>
            <consortium name="DOE Joint Genome Institute"/>
            <person name="Peter M."/>
            <person name="Kohler A."/>
            <person name="Ohm R.A."/>
            <person name="Kuo A."/>
            <person name="Krutzmann J."/>
            <person name="Morin E."/>
            <person name="Arend M."/>
            <person name="Barry K.W."/>
            <person name="Binder M."/>
            <person name="Choi C."/>
            <person name="Clum A."/>
            <person name="Copeland A."/>
            <person name="Grisel N."/>
            <person name="Haridas S."/>
            <person name="Kipfer T."/>
            <person name="LaButti K."/>
            <person name="Lindquist E."/>
            <person name="Lipzen A."/>
            <person name="Maire R."/>
            <person name="Meier B."/>
            <person name="Mihaltcheva S."/>
            <person name="Molinier V."/>
            <person name="Murat C."/>
            <person name="Poggeler S."/>
            <person name="Quandt C.A."/>
            <person name="Sperisen C."/>
            <person name="Tritt A."/>
            <person name="Tisserant E."/>
            <person name="Crous P.W."/>
            <person name="Henrissat B."/>
            <person name="Nehls U."/>
            <person name="Egli S."/>
            <person name="Spatafora J.W."/>
            <person name="Grigoriev I.V."/>
            <person name="Martin F.M."/>
        </authorList>
    </citation>
    <scope>NUCLEOTIDE SEQUENCE [LARGE SCALE GENOMIC DNA]</scope>
    <source>
        <strain evidence="1 2">CBS 207.34</strain>
    </source>
</reference>
<proteinExistence type="predicted"/>
<dbReference type="AlphaFoldDB" id="A0A8E2F5B1"/>
<evidence type="ECO:0008006" key="3">
    <source>
        <dbReference type="Google" id="ProtNLM"/>
    </source>
</evidence>
<organism evidence="1 2">
    <name type="scientific">Glonium stellatum</name>
    <dbReference type="NCBI Taxonomy" id="574774"/>
    <lineage>
        <taxon>Eukaryota</taxon>
        <taxon>Fungi</taxon>
        <taxon>Dikarya</taxon>
        <taxon>Ascomycota</taxon>
        <taxon>Pezizomycotina</taxon>
        <taxon>Dothideomycetes</taxon>
        <taxon>Pleosporomycetidae</taxon>
        <taxon>Gloniales</taxon>
        <taxon>Gloniaceae</taxon>
        <taxon>Glonium</taxon>
    </lineage>
</organism>
<dbReference type="InterPro" id="IPR036291">
    <property type="entry name" value="NAD(P)-bd_dom_sf"/>
</dbReference>
<sequence length="242" mass="26092">MHLILTGATGLVGSAVLQNMLAMKEVTRISILSRRPVPMAEGHEDKAKVIIHKDFNTYDAALLEELKGAHGCVWALGISVTQVSKPDYIKITHDYTLAAAKAFSTLSPDSPFTFVYVSGEGATTDPGIFTPFFGKIKGQAEAALLAFHKSNPNFRPYSLRPAGVDPTAHSEIHSFMPKQPAFNSIALRVLRPTMSSMISPTKDLGRVLTELALSQGDTLEGKGIGGEGRTISNIGFRRIAKI</sequence>
<dbReference type="PANTHER" id="PTHR14097:SF8">
    <property type="entry name" value="NAD(P)-BINDING DOMAIN-CONTAINING PROTEIN"/>
    <property type="match status" value="1"/>
</dbReference>
<dbReference type="EMBL" id="KV749246">
    <property type="protein sequence ID" value="OCL10406.1"/>
    <property type="molecule type" value="Genomic_DNA"/>
</dbReference>
<evidence type="ECO:0000313" key="2">
    <source>
        <dbReference type="Proteomes" id="UP000250140"/>
    </source>
</evidence>
<dbReference type="Gene3D" id="3.40.50.720">
    <property type="entry name" value="NAD(P)-binding Rossmann-like Domain"/>
    <property type="match status" value="1"/>
</dbReference>
<dbReference type="OrthoDB" id="9975943at2759"/>
<evidence type="ECO:0000313" key="1">
    <source>
        <dbReference type="EMBL" id="OCL10406.1"/>
    </source>
</evidence>
<dbReference type="SUPFAM" id="SSF51735">
    <property type="entry name" value="NAD(P)-binding Rossmann-fold domains"/>
    <property type="match status" value="1"/>
</dbReference>
<accession>A0A8E2F5B1</accession>
<keyword evidence="2" id="KW-1185">Reference proteome</keyword>
<name>A0A8E2F5B1_9PEZI</name>